<dbReference type="OrthoDB" id="9805884at2"/>
<dbReference type="InterPro" id="IPR025966">
    <property type="entry name" value="OppC_N"/>
</dbReference>
<keyword evidence="2 9" id="KW-0813">Transport</keyword>
<evidence type="ECO:0000256" key="1">
    <source>
        <dbReference type="ARBA" id="ARBA00004429"/>
    </source>
</evidence>
<dbReference type="EMBL" id="CP022355">
    <property type="protein sequence ID" value="ASK78620.1"/>
    <property type="molecule type" value="Genomic_DNA"/>
</dbReference>
<dbReference type="PANTHER" id="PTHR43386">
    <property type="entry name" value="OLIGOPEPTIDE TRANSPORT SYSTEM PERMEASE PROTEIN APPC"/>
    <property type="match status" value="1"/>
</dbReference>
<dbReference type="AlphaFoldDB" id="A0A220VE95"/>
<dbReference type="GO" id="GO:0055085">
    <property type="term" value="P:transmembrane transport"/>
    <property type="evidence" value="ECO:0007669"/>
    <property type="project" value="InterPro"/>
</dbReference>
<accession>A0A220VE95</accession>
<dbReference type="Gene3D" id="1.10.3720.10">
    <property type="entry name" value="MetI-like"/>
    <property type="match status" value="1"/>
</dbReference>
<keyword evidence="3" id="KW-1003">Cell membrane</keyword>
<reference evidence="11 12" key="1">
    <citation type="journal article" date="2016" name="Int. J. Syst. Evol. Microbiol.">
        <title>Paraphotobacterium marinum gen. nov., sp. nov., a member of the family Vibrionaceae, isolated from surface seawater.</title>
        <authorList>
            <person name="Huang Z."/>
            <person name="Dong C."/>
            <person name="Shao Z."/>
        </authorList>
    </citation>
    <scope>NUCLEOTIDE SEQUENCE [LARGE SCALE GENOMIC DNA]</scope>
    <source>
        <strain evidence="11 12">NSCS20N07D</strain>
    </source>
</reference>
<dbReference type="Pfam" id="PF00528">
    <property type="entry name" value="BPD_transp_1"/>
    <property type="match status" value="1"/>
</dbReference>
<dbReference type="CDD" id="cd06261">
    <property type="entry name" value="TM_PBP2"/>
    <property type="match status" value="1"/>
</dbReference>
<comment type="similarity">
    <text evidence="8">Belongs to the binding-protein-dependent transport system permease family. OppBC subfamily.</text>
</comment>
<evidence type="ECO:0000256" key="8">
    <source>
        <dbReference type="ARBA" id="ARBA00024202"/>
    </source>
</evidence>
<comment type="subcellular location">
    <subcellularLocation>
        <location evidence="1">Cell inner membrane</location>
        <topology evidence="1">Multi-pass membrane protein</topology>
    </subcellularLocation>
    <subcellularLocation>
        <location evidence="9">Cell membrane</location>
        <topology evidence="9">Multi-pass membrane protein</topology>
    </subcellularLocation>
</comment>
<feature type="transmembrane region" description="Helical" evidence="9">
    <location>
        <begin position="261"/>
        <end position="283"/>
    </location>
</feature>
<dbReference type="PANTHER" id="PTHR43386:SF5">
    <property type="entry name" value="PUTRESCINE EXPORT SYSTEM PERMEASE PROTEIN SAPC"/>
    <property type="match status" value="1"/>
</dbReference>
<dbReference type="KEGG" id="pmai:CF386_06190"/>
<evidence type="ECO:0000259" key="10">
    <source>
        <dbReference type="PROSITE" id="PS50928"/>
    </source>
</evidence>
<sequence length="296" mass="32488">MQEDKSVYKKDIVVNNFQKIKIYILNNPLSHVSFWLVIFICFVSIFASIVSPYSPNDSVGIPLLKPSWDQSGSLNYFLGTDSYGRDVFTRIITGIQLTYGYSICVVLISIIVGVFLGVISGMTRGLKSSVINHFLDPILSMPSILIAIIIVIIVGPGEFNVLFAIGLSLIPQFIRNIRTITKAELNKNYVTAAKLDGEKNWGLFKNSLLPNLLVPIINEFTRGMTITIIDISALGFLGLGAQPPSSELGCMIGSSIQFTYIAPWLIIIPGITLSICIFSTNFLSNSIINALNEGIE</sequence>
<keyword evidence="12" id="KW-1185">Reference proteome</keyword>
<feature type="transmembrane region" description="Helical" evidence="9">
    <location>
        <begin position="99"/>
        <end position="122"/>
    </location>
</feature>
<dbReference type="SUPFAM" id="SSF161098">
    <property type="entry name" value="MetI-like"/>
    <property type="match status" value="1"/>
</dbReference>
<name>A0A220VE95_9GAMM</name>
<evidence type="ECO:0000313" key="11">
    <source>
        <dbReference type="EMBL" id="ASK78620.1"/>
    </source>
</evidence>
<dbReference type="InterPro" id="IPR000515">
    <property type="entry name" value="MetI-like"/>
</dbReference>
<dbReference type="PROSITE" id="PS50928">
    <property type="entry name" value="ABC_TM1"/>
    <property type="match status" value="1"/>
</dbReference>
<keyword evidence="5 9" id="KW-0812">Transmembrane</keyword>
<evidence type="ECO:0000256" key="9">
    <source>
        <dbReference type="RuleBase" id="RU363032"/>
    </source>
</evidence>
<evidence type="ECO:0000256" key="5">
    <source>
        <dbReference type="ARBA" id="ARBA00022692"/>
    </source>
</evidence>
<dbReference type="Pfam" id="PF12911">
    <property type="entry name" value="OppC_N"/>
    <property type="match status" value="1"/>
</dbReference>
<evidence type="ECO:0000256" key="4">
    <source>
        <dbReference type="ARBA" id="ARBA00022519"/>
    </source>
</evidence>
<evidence type="ECO:0000256" key="3">
    <source>
        <dbReference type="ARBA" id="ARBA00022475"/>
    </source>
</evidence>
<dbReference type="InterPro" id="IPR050366">
    <property type="entry name" value="BP-dependent_transpt_permease"/>
</dbReference>
<keyword evidence="7 9" id="KW-0472">Membrane</keyword>
<feature type="domain" description="ABC transmembrane type-1" evidence="10">
    <location>
        <begin position="95"/>
        <end position="284"/>
    </location>
</feature>
<evidence type="ECO:0000256" key="6">
    <source>
        <dbReference type="ARBA" id="ARBA00022989"/>
    </source>
</evidence>
<dbReference type="GO" id="GO:0005886">
    <property type="term" value="C:plasma membrane"/>
    <property type="evidence" value="ECO:0007669"/>
    <property type="project" value="UniProtKB-SubCell"/>
</dbReference>
<evidence type="ECO:0000256" key="2">
    <source>
        <dbReference type="ARBA" id="ARBA00022448"/>
    </source>
</evidence>
<gene>
    <name evidence="11" type="ORF">CF386_06190</name>
</gene>
<protein>
    <submittedName>
        <fullName evidence="11">Peptide ABC transporter permease</fullName>
    </submittedName>
</protein>
<organism evidence="11 12">
    <name type="scientific">Paraphotobacterium marinum</name>
    <dbReference type="NCBI Taxonomy" id="1755811"/>
    <lineage>
        <taxon>Bacteria</taxon>
        <taxon>Pseudomonadati</taxon>
        <taxon>Pseudomonadota</taxon>
        <taxon>Gammaproteobacteria</taxon>
        <taxon>Vibrionales</taxon>
        <taxon>Vibrionaceae</taxon>
        <taxon>Paraphotobacterium</taxon>
    </lineage>
</organism>
<dbReference type="Proteomes" id="UP000242175">
    <property type="component" value="Chromosome large"/>
</dbReference>
<keyword evidence="4" id="KW-0997">Cell inner membrane</keyword>
<dbReference type="RefSeq" id="WP_089073528.1">
    <property type="nucleotide sequence ID" value="NZ_CBCSAM010000001.1"/>
</dbReference>
<evidence type="ECO:0000313" key="12">
    <source>
        <dbReference type="Proteomes" id="UP000242175"/>
    </source>
</evidence>
<dbReference type="InterPro" id="IPR035906">
    <property type="entry name" value="MetI-like_sf"/>
</dbReference>
<evidence type="ECO:0000256" key="7">
    <source>
        <dbReference type="ARBA" id="ARBA00023136"/>
    </source>
</evidence>
<feature type="transmembrane region" description="Helical" evidence="9">
    <location>
        <begin position="134"/>
        <end position="153"/>
    </location>
</feature>
<feature type="transmembrane region" description="Helical" evidence="9">
    <location>
        <begin position="29"/>
        <end position="50"/>
    </location>
</feature>
<keyword evidence="6 9" id="KW-1133">Transmembrane helix</keyword>
<proteinExistence type="inferred from homology"/>